<dbReference type="Gene3D" id="3.90.1200.10">
    <property type="match status" value="1"/>
</dbReference>
<dbReference type="PANTHER" id="PTHR21310:SF54">
    <property type="entry name" value="AMINOGLYCOSIDE PHOSPHOTRANSFERASE DOMAIN-CONTAINING PROTEIN"/>
    <property type="match status" value="1"/>
</dbReference>
<dbReference type="EMBL" id="QGMH01000246">
    <property type="protein sequence ID" value="TVY22635.1"/>
    <property type="molecule type" value="Genomic_DNA"/>
</dbReference>
<dbReference type="InterPro" id="IPR002575">
    <property type="entry name" value="Aminoglycoside_PTrfase"/>
</dbReference>
<evidence type="ECO:0000259" key="1">
    <source>
        <dbReference type="Pfam" id="PF01636"/>
    </source>
</evidence>
<evidence type="ECO:0000313" key="3">
    <source>
        <dbReference type="Proteomes" id="UP000431533"/>
    </source>
</evidence>
<dbReference type="PANTHER" id="PTHR21310">
    <property type="entry name" value="AMINOGLYCOSIDE PHOSPHOTRANSFERASE-RELATED-RELATED"/>
    <property type="match status" value="1"/>
</dbReference>
<organism evidence="2 3">
    <name type="scientific">Lachnellula hyalina</name>
    <dbReference type="NCBI Taxonomy" id="1316788"/>
    <lineage>
        <taxon>Eukaryota</taxon>
        <taxon>Fungi</taxon>
        <taxon>Dikarya</taxon>
        <taxon>Ascomycota</taxon>
        <taxon>Pezizomycotina</taxon>
        <taxon>Leotiomycetes</taxon>
        <taxon>Helotiales</taxon>
        <taxon>Lachnaceae</taxon>
        <taxon>Lachnellula</taxon>
    </lineage>
</organism>
<proteinExistence type="predicted"/>
<name>A0A8H8QVV4_9HELO</name>
<gene>
    <name evidence="2" type="ORF">LHYA1_G008503</name>
</gene>
<dbReference type="InterPro" id="IPR051678">
    <property type="entry name" value="AGP_Transferase"/>
</dbReference>
<dbReference type="Proteomes" id="UP000431533">
    <property type="component" value="Unassembled WGS sequence"/>
</dbReference>
<dbReference type="OrthoDB" id="5404599at2759"/>
<keyword evidence="3" id="KW-1185">Reference proteome</keyword>
<comment type="caution">
    <text evidence="2">The sequence shown here is derived from an EMBL/GenBank/DDBJ whole genome shotgun (WGS) entry which is preliminary data.</text>
</comment>
<feature type="domain" description="Aminoglycoside phosphotransferase" evidence="1">
    <location>
        <begin position="85"/>
        <end position="272"/>
    </location>
</feature>
<reference evidence="2 3" key="1">
    <citation type="submission" date="2018-05" db="EMBL/GenBank/DDBJ databases">
        <title>Genome sequencing and assembly of the regulated plant pathogen Lachnellula willkommii and related sister species for the development of diagnostic species identification markers.</title>
        <authorList>
            <person name="Giroux E."/>
            <person name="Bilodeau G."/>
        </authorList>
    </citation>
    <scope>NUCLEOTIDE SEQUENCE [LARGE SCALE GENOMIC DNA]</scope>
    <source>
        <strain evidence="2 3">CBS 185.66</strain>
    </source>
</reference>
<protein>
    <recommendedName>
        <fullName evidence="1">Aminoglycoside phosphotransferase domain-containing protein</fullName>
    </recommendedName>
</protein>
<sequence length="300" mass="34469">MPATTRFDAMQLPDGNQARMDFLESSFYKGHDSGRCLPSPVEVRASSGRNRPTPQPPPVKFEHLDLIVKYGPHVTVAEAQCLWMIKRVLREQVPVPEVYGWRVDGQDVFIYMEFLRGTTLKDRWDFLSVGDRTTLCNHLHQIMESLRHVEQDPKDPFIGSISRHHLLDIVFEGQPQGGPFATIKEFNDWFSGLPWLRFPNLESFQDSWRASLPDTGTIKFTHGDLHQANILISSTGTPRVLAVVDWAHGGWYPDYWEYCKAAYTSAYDGEWRNKWVPLFLNPMSEVHEIFAEYINAMGAI</sequence>
<dbReference type="RefSeq" id="XP_031001423.1">
    <property type="nucleotide sequence ID" value="XM_031153423.1"/>
</dbReference>
<dbReference type="AlphaFoldDB" id="A0A8H8QVV4"/>
<dbReference type="Pfam" id="PF01636">
    <property type="entry name" value="APH"/>
    <property type="match status" value="1"/>
</dbReference>
<accession>A0A8H8QVV4</accession>
<evidence type="ECO:0000313" key="2">
    <source>
        <dbReference type="EMBL" id="TVY22635.1"/>
    </source>
</evidence>
<dbReference type="GeneID" id="41988701"/>
<dbReference type="SUPFAM" id="SSF56112">
    <property type="entry name" value="Protein kinase-like (PK-like)"/>
    <property type="match status" value="1"/>
</dbReference>
<dbReference type="InterPro" id="IPR011009">
    <property type="entry name" value="Kinase-like_dom_sf"/>
</dbReference>